<gene>
    <name evidence="1" type="ORF">GCM10017559_33570</name>
</gene>
<sequence length="148" mass="17032">MDWGNIPHDPKGCADEVDTAFNRGDPLVGVAVIGLSLCHDDAEVIASRARRAIASDKRQLRCQGLTAVSHMVRRTGEIDDVTLEILRPLLRDLDLVVREHADSIVADVWIFIPHSRLPGWLSRRQRLQSIKWWFVMRWPDIGRYFRRP</sequence>
<protein>
    <submittedName>
        <fullName evidence="1">Uncharacterized protein</fullName>
    </submittedName>
</protein>
<comment type="caution">
    <text evidence="1">The sequence shown here is derived from an EMBL/GenBank/DDBJ whole genome shotgun (WGS) entry which is preliminary data.</text>
</comment>
<dbReference type="EMBL" id="BAAAWD010000007">
    <property type="protein sequence ID" value="GAA3008497.1"/>
    <property type="molecule type" value="Genomic_DNA"/>
</dbReference>
<name>A0ABP6KFP0_9ACTN</name>
<reference evidence="2" key="1">
    <citation type="journal article" date="2019" name="Int. J. Syst. Evol. Microbiol.">
        <title>The Global Catalogue of Microorganisms (GCM) 10K type strain sequencing project: providing services to taxonomists for standard genome sequencing and annotation.</title>
        <authorList>
            <consortium name="The Broad Institute Genomics Platform"/>
            <consortium name="The Broad Institute Genome Sequencing Center for Infectious Disease"/>
            <person name="Wu L."/>
            <person name="Ma J."/>
        </authorList>
    </citation>
    <scope>NUCLEOTIDE SEQUENCE [LARGE SCALE GENOMIC DNA]</scope>
    <source>
        <strain evidence="2">JCM 3106</strain>
    </source>
</reference>
<keyword evidence="2" id="KW-1185">Reference proteome</keyword>
<accession>A0ABP6KFP0</accession>
<dbReference type="RefSeq" id="WP_344895446.1">
    <property type="nucleotide sequence ID" value="NZ_BAAAWD010000007.1"/>
</dbReference>
<proteinExistence type="predicted"/>
<evidence type="ECO:0000313" key="2">
    <source>
        <dbReference type="Proteomes" id="UP001499930"/>
    </source>
</evidence>
<dbReference type="Proteomes" id="UP001499930">
    <property type="component" value="Unassembled WGS sequence"/>
</dbReference>
<evidence type="ECO:0000313" key="1">
    <source>
        <dbReference type="EMBL" id="GAA3008497.1"/>
    </source>
</evidence>
<organism evidence="1 2">
    <name type="scientific">Streptosporangium longisporum</name>
    <dbReference type="NCBI Taxonomy" id="46187"/>
    <lineage>
        <taxon>Bacteria</taxon>
        <taxon>Bacillati</taxon>
        <taxon>Actinomycetota</taxon>
        <taxon>Actinomycetes</taxon>
        <taxon>Streptosporangiales</taxon>
        <taxon>Streptosporangiaceae</taxon>
        <taxon>Streptosporangium</taxon>
    </lineage>
</organism>